<comment type="caution">
    <text evidence="1">The sequence shown here is derived from an EMBL/GenBank/DDBJ whole genome shotgun (WGS) entry which is preliminary data.</text>
</comment>
<protein>
    <submittedName>
        <fullName evidence="1">Uncharacterized protein</fullName>
    </submittedName>
</protein>
<organism evidence="1 2">
    <name type="scientific">Pistacia integerrima</name>
    <dbReference type="NCBI Taxonomy" id="434235"/>
    <lineage>
        <taxon>Eukaryota</taxon>
        <taxon>Viridiplantae</taxon>
        <taxon>Streptophyta</taxon>
        <taxon>Embryophyta</taxon>
        <taxon>Tracheophyta</taxon>
        <taxon>Spermatophyta</taxon>
        <taxon>Magnoliopsida</taxon>
        <taxon>eudicotyledons</taxon>
        <taxon>Gunneridae</taxon>
        <taxon>Pentapetalae</taxon>
        <taxon>rosids</taxon>
        <taxon>malvids</taxon>
        <taxon>Sapindales</taxon>
        <taxon>Anacardiaceae</taxon>
        <taxon>Pistacia</taxon>
    </lineage>
</organism>
<sequence length="527" mass="59362">MGFWFSASRLLLVLVLQRLFIPNLASNGLKPHGSWTNDEFVSAIGDPGMRNVNVRVALEAWNFCNEVGFEAPGMGSPRLADCANFYCPSISTDSLDHSDLGNVLKCGLLHKVSEPDNCLKSGDKFPVADFKSYTDPDLFAVEKELYLASLCEVHKSAEPWHFWMFMLKNGNFDKNTTLCPENGKKVKKIVTDRNFPCFGKGCMNQPLIYHNYTKHVYSSDQVVSLTGGFNGTYDLDGDFSKGVGNNSFFSVSWKRSLNTRKWIFSHRLTTSAKYPWLMLYLRADATKGFNGGYHYNGRGIMSKLPESPNFKVRLTLDVKRGGGSKSQFYLLDIGSCWKNNGEPCNGDVLTDVTRYSEMIINPATTSWCRADNLVSCPPYHVSPTGEIIYRNETSRFPYSAYHLYCSPGNAEYLEKPYDICDPYSNPQAQELVQILPHPEWAVHGYPEKQGDGWIGDSRTWELDVGALSSRLYFYQDPGTKPARRVWSSLNVGTEIYVSPNGETAEWTVSDFDVLVPKDDMYNGHSSY</sequence>
<reference evidence="2" key="1">
    <citation type="journal article" date="2023" name="G3 (Bethesda)">
        <title>Genome assembly and association tests identify interacting loci associated with vigor, precocity, and sex in interspecific pistachio rootstocks.</title>
        <authorList>
            <person name="Palmer W."/>
            <person name="Jacygrad E."/>
            <person name="Sagayaradj S."/>
            <person name="Cavanaugh K."/>
            <person name="Han R."/>
            <person name="Bertier L."/>
            <person name="Beede B."/>
            <person name="Kafkas S."/>
            <person name="Golino D."/>
            <person name="Preece J."/>
            <person name="Michelmore R."/>
        </authorList>
    </citation>
    <scope>NUCLEOTIDE SEQUENCE [LARGE SCALE GENOMIC DNA]</scope>
</reference>
<dbReference type="EMBL" id="CM047745">
    <property type="protein sequence ID" value="KAJ0024290.1"/>
    <property type="molecule type" value="Genomic_DNA"/>
</dbReference>
<accession>A0ACC0XS37</accession>
<evidence type="ECO:0000313" key="1">
    <source>
        <dbReference type="EMBL" id="KAJ0024290.1"/>
    </source>
</evidence>
<evidence type="ECO:0000313" key="2">
    <source>
        <dbReference type="Proteomes" id="UP001163603"/>
    </source>
</evidence>
<name>A0ACC0XS37_9ROSI</name>
<dbReference type="Proteomes" id="UP001163603">
    <property type="component" value="Chromosome 10"/>
</dbReference>
<gene>
    <name evidence="1" type="ORF">Pint_07490</name>
</gene>
<keyword evidence="2" id="KW-1185">Reference proteome</keyword>
<proteinExistence type="predicted"/>